<name>A0A9D9DZL5_9SPIO</name>
<feature type="binding site" evidence="2">
    <location>
        <position position="146"/>
    </location>
    <ligand>
        <name>Fe cation</name>
        <dbReference type="ChEBI" id="CHEBI:24875"/>
        <label>2</label>
    </ligand>
</feature>
<organism evidence="3 4">
    <name type="scientific">Candidatus Ornithospirochaeta stercoripullorum</name>
    <dbReference type="NCBI Taxonomy" id="2840899"/>
    <lineage>
        <taxon>Bacteria</taxon>
        <taxon>Pseudomonadati</taxon>
        <taxon>Spirochaetota</taxon>
        <taxon>Spirochaetia</taxon>
        <taxon>Spirochaetales</taxon>
        <taxon>Spirochaetaceae</taxon>
        <taxon>Spirochaetaceae incertae sedis</taxon>
        <taxon>Candidatus Ornithospirochaeta</taxon>
    </lineage>
</organism>
<keyword evidence="2" id="KW-0479">Metal-binding</keyword>
<feature type="binding site" evidence="2">
    <location>
        <position position="36"/>
    </location>
    <ligand>
        <name>Fe cation</name>
        <dbReference type="ChEBI" id="CHEBI:24875"/>
        <label>1</label>
    </ligand>
</feature>
<dbReference type="Gene3D" id="3.60.21.10">
    <property type="match status" value="1"/>
</dbReference>
<dbReference type="AlphaFoldDB" id="A0A9D9DZL5"/>
<feature type="binding site" evidence="2">
    <location>
        <position position="63"/>
    </location>
    <ligand>
        <name>Fe cation</name>
        <dbReference type="ChEBI" id="CHEBI:24875"/>
        <label>2</label>
    </ligand>
</feature>
<reference evidence="3" key="2">
    <citation type="journal article" date="2021" name="PeerJ">
        <title>Extensive microbial diversity within the chicken gut microbiome revealed by metagenomics and culture.</title>
        <authorList>
            <person name="Gilroy R."/>
            <person name="Ravi A."/>
            <person name="Getino M."/>
            <person name="Pursley I."/>
            <person name="Horton D.L."/>
            <person name="Alikhan N.F."/>
            <person name="Baker D."/>
            <person name="Gharbi K."/>
            <person name="Hall N."/>
            <person name="Watson M."/>
            <person name="Adriaenssens E.M."/>
            <person name="Foster-Nyarko E."/>
            <person name="Jarju S."/>
            <person name="Secka A."/>
            <person name="Antonio M."/>
            <person name="Oren A."/>
            <person name="Chaudhuri R.R."/>
            <person name="La Ragione R."/>
            <person name="Hildebrand F."/>
            <person name="Pallen M.J."/>
        </authorList>
    </citation>
    <scope>NUCLEOTIDE SEQUENCE</scope>
    <source>
        <strain evidence="3">7293</strain>
    </source>
</reference>
<evidence type="ECO:0000313" key="3">
    <source>
        <dbReference type="EMBL" id="MBO8435960.1"/>
    </source>
</evidence>
<feature type="binding site" evidence="2">
    <location>
        <position position="35"/>
    </location>
    <ligand>
        <name>Fe cation</name>
        <dbReference type="ChEBI" id="CHEBI:24875"/>
        <label>1</label>
    </ligand>
</feature>
<dbReference type="PANTHER" id="PTHR36303">
    <property type="entry name" value="2',3'-CYCLIC-NUCLEOTIDE 2'-PHOSPHODIESTERASE"/>
    <property type="match status" value="1"/>
</dbReference>
<gene>
    <name evidence="3" type="ORF">IAA97_03170</name>
</gene>
<dbReference type="NCBIfam" id="TIGR00282">
    <property type="entry name" value="TIGR00282 family metallophosphoesterase"/>
    <property type="match status" value="1"/>
</dbReference>
<feature type="binding site" evidence="2">
    <location>
        <position position="173"/>
    </location>
    <ligand>
        <name>Fe cation</name>
        <dbReference type="ChEBI" id="CHEBI:24875"/>
        <label>1</label>
    </ligand>
</feature>
<dbReference type="InterPro" id="IPR005235">
    <property type="entry name" value="YmdB-like"/>
</dbReference>
<feature type="binding site" evidence="2">
    <location>
        <position position="171"/>
    </location>
    <ligand>
        <name>Fe cation</name>
        <dbReference type="ChEBI" id="CHEBI:24875"/>
        <label>2</label>
    </ligand>
</feature>
<evidence type="ECO:0000313" key="4">
    <source>
        <dbReference type="Proteomes" id="UP000823615"/>
    </source>
</evidence>
<feature type="active site" description="Proton donor" evidence="1">
    <location>
        <position position="64"/>
    </location>
</feature>
<reference evidence="3" key="1">
    <citation type="submission" date="2020-10" db="EMBL/GenBank/DDBJ databases">
        <authorList>
            <person name="Gilroy R."/>
        </authorList>
    </citation>
    <scope>NUCLEOTIDE SEQUENCE</scope>
    <source>
        <strain evidence="3">7293</strain>
    </source>
</reference>
<proteinExistence type="predicted"/>
<feature type="binding site" evidence="2">
    <location>
        <position position="4"/>
    </location>
    <ligand>
        <name>Fe cation</name>
        <dbReference type="ChEBI" id="CHEBI:24875"/>
        <label>1</label>
    </ligand>
</feature>
<accession>A0A9D9DZL5</accession>
<dbReference type="GO" id="GO:0004113">
    <property type="term" value="F:2',3'-cyclic-nucleotide 3'-phosphodiesterase activity"/>
    <property type="evidence" value="ECO:0007669"/>
    <property type="project" value="TreeGrafter"/>
</dbReference>
<dbReference type="GO" id="GO:0046872">
    <property type="term" value="F:metal ion binding"/>
    <property type="evidence" value="ECO:0007669"/>
    <property type="project" value="UniProtKB-KW"/>
</dbReference>
<dbReference type="PANTHER" id="PTHR36303:SF1">
    <property type="entry name" value="2',3'-CYCLIC-NUCLEOTIDE 2'-PHOSPHODIESTERASE"/>
    <property type="match status" value="1"/>
</dbReference>
<evidence type="ECO:0000256" key="1">
    <source>
        <dbReference type="PIRSR" id="PIRSR004789-50"/>
    </source>
</evidence>
<dbReference type="EMBL" id="JADIMT010000040">
    <property type="protein sequence ID" value="MBO8435960.1"/>
    <property type="molecule type" value="Genomic_DNA"/>
</dbReference>
<evidence type="ECO:0000256" key="2">
    <source>
        <dbReference type="PIRSR" id="PIRSR004789-51"/>
    </source>
</evidence>
<dbReference type="Pfam" id="PF13277">
    <property type="entry name" value="YmdB"/>
    <property type="match status" value="1"/>
</dbReference>
<dbReference type="SUPFAM" id="SSF56300">
    <property type="entry name" value="Metallo-dependent phosphatases"/>
    <property type="match status" value="1"/>
</dbReference>
<dbReference type="Proteomes" id="UP000823615">
    <property type="component" value="Unassembled WGS sequence"/>
</dbReference>
<dbReference type="PIRSF" id="PIRSF004789">
    <property type="entry name" value="DR1281"/>
    <property type="match status" value="1"/>
</dbReference>
<sequence length="252" mass="27115">MLGDVSGSAGMGALFLGLSSLVRDVKADFVIINGENASAGFGIAVQDYQNLKKMGADVITSGNHIWQKDEIFSILEGNDDILRPLNYPEPCIGHGYTVRKKGAFTIAVINAQGRVMMSPIDDPFKRVDKVLRDIKKETPLVFVDFHAEDTLEKEAFAFAFDGRVTAVVGTHTHVQTADEKILPGGCAYITDLGITGVTDAVIGSDPQKSIERQLTQLPIKSEVASGESHIQGVVIEADATTGKAVSIERIDR</sequence>
<feature type="binding site" evidence="2">
    <location>
        <position position="35"/>
    </location>
    <ligand>
        <name>Fe cation</name>
        <dbReference type="ChEBI" id="CHEBI:24875"/>
        <label>2</label>
    </ligand>
</feature>
<comment type="caution">
    <text evidence="3">The sequence shown here is derived from an EMBL/GenBank/DDBJ whole genome shotgun (WGS) entry which is preliminary data.</text>
</comment>
<dbReference type="InterPro" id="IPR029052">
    <property type="entry name" value="Metallo-depent_PP-like"/>
</dbReference>
<protein>
    <submittedName>
        <fullName evidence="3">TIGR00282 family metallophosphoesterase</fullName>
    </submittedName>
</protein>